<sequence>MGLVTSNKRVNSRP</sequence>
<evidence type="ECO:0000313" key="1">
    <source>
        <dbReference type="EMBL" id="JAD34686.1"/>
    </source>
</evidence>
<reference evidence="1" key="1">
    <citation type="submission" date="2014-09" db="EMBL/GenBank/DDBJ databases">
        <authorList>
            <person name="Magalhaes I.L.F."/>
            <person name="Oliveira U."/>
            <person name="Santos F.R."/>
            <person name="Vidigal T.H.D.A."/>
            <person name="Brescovit A.D."/>
            <person name="Santos A.J."/>
        </authorList>
    </citation>
    <scope>NUCLEOTIDE SEQUENCE</scope>
    <source>
        <tissue evidence="1">Shoot tissue taken approximately 20 cm above the soil surface</tissue>
    </source>
</reference>
<reference evidence="1" key="2">
    <citation type="journal article" date="2015" name="Data Brief">
        <title>Shoot transcriptome of the giant reed, Arundo donax.</title>
        <authorList>
            <person name="Barrero R.A."/>
            <person name="Guerrero F.D."/>
            <person name="Moolhuijzen P."/>
            <person name="Goolsby J.A."/>
            <person name="Tidwell J."/>
            <person name="Bellgard S.E."/>
            <person name="Bellgard M.I."/>
        </authorList>
    </citation>
    <scope>NUCLEOTIDE SEQUENCE</scope>
    <source>
        <tissue evidence="1">Shoot tissue taken approximately 20 cm above the soil surface</tissue>
    </source>
</reference>
<name>A0A0A9T2Z7_ARUDO</name>
<accession>A0A0A9T2Z7</accession>
<organism evidence="1">
    <name type="scientific">Arundo donax</name>
    <name type="common">Giant reed</name>
    <name type="synonym">Donax arundinaceus</name>
    <dbReference type="NCBI Taxonomy" id="35708"/>
    <lineage>
        <taxon>Eukaryota</taxon>
        <taxon>Viridiplantae</taxon>
        <taxon>Streptophyta</taxon>
        <taxon>Embryophyta</taxon>
        <taxon>Tracheophyta</taxon>
        <taxon>Spermatophyta</taxon>
        <taxon>Magnoliopsida</taxon>
        <taxon>Liliopsida</taxon>
        <taxon>Poales</taxon>
        <taxon>Poaceae</taxon>
        <taxon>PACMAD clade</taxon>
        <taxon>Arundinoideae</taxon>
        <taxon>Arundineae</taxon>
        <taxon>Arundo</taxon>
    </lineage>
</organism>
<protein>
    <submittedName>
        <fullName evidence="1">Uncharacterized protein</fullName>
    </submittedName>
</protein>
<dbReference type="EMBL" id="GBRH01263209">
    <property type="protein sequence ID" value="JAD34686.1"/>
    <property type="molecule type" value="Transcribed_RNA"/>
</dbReference>
<proteinExistence type="predicted"/>